<dbReference type="Proteomes" id="UP000235786">
    <property type="component" value="Unassembled WGS sequence"/>
</dbReference>
<keyword evidence="2" id="KW-0805">Transcription regulation</keyword>
<evidence type="ECO:0000256" key="4">
    <source>
        <dbReference type="ARBA" id="ARBA00023163"/>
    </source>
</evidence>
<organism evidence="8 9">
    <name type="scientific">Hyaloscypha variabilis (strain UAMH 11265 / GT02V1 / F)</name>
    <name type="common">Meliniomyces variabilis</name>
    <dbReference type="NCBI Taxonomy" id="1149755"/>
    <lineage>
        <taxon>Eukaryota</taxon>
        <taxon>Fungi</taxon>
        <taxon>Dikarya</taxon>
        <taxon>Ascomycota</taxon>
        <taxon>Pezizomycotina</taxon>
        <taxon>Leotiomycetes</taxon>
        <taxon>Helotiales</taxon>
        <taxon>Hyaloscyphaceae</taxon>
        <taxon>Hyaloscypha</taxon>
        <taxon>Hyaloscypha variabilis</taxon>
    </lineage>
</organism>
<evidence type="ECO:0000256" key="5">
    <source>
        <dbReference type="ARBA" id="ARBA00023242"/>
    </source>
</evidence>
<gene>
    <name evidence="8" type="ORF">L207DRAFT_640711</name>
</gene>
<dbReference type="GO" id="GO:0008270">
    <property type="term" value="F:zinc ion binding"/>
    <property type="evidence" value="ECO:0007669"/>
    <property type="project" value="InterPro"/>
</dbReference>
<dbReference type="Pfam" id="PF04082">
    <property type="entry name" value="Fungal_trans"/>
    <property type="match status" value="1"/>
</dbReference>
<dbReference type="SMART" id="SM00906">
    <property type="entry name" value="Fungal_trans"/>
    <property type="match status" value="1"/>
</dbReference>
<dbReference type="InterPro" id="IPR007219">
    <property type="entry name" value="XnlR_reg_dom"/>
</dbReference>
<dbReference type="InterPro" id="IPR050987">
    <property type="entry name" value="AtrR-like"/>
</dbReference>
<evidence type="ECO:0000256" key="3">
    <source>
        <dbReference type="ARBA" id="ARBA00023125"/>
    </source>
</evidence>
<feature type="domain" description="Xylanolytic transcriptional activator regulatory" evidence="7">
    <location>
        <begin position="251"/>
        <end position="324"/>
    </location>
</feature>
<keyword evidence="5" id="KW-0539">Nucleus</keyword>
<evidence type="ECO:0000256" key="1">
    <source>
        <dbReference type="ARBA" id="ARBA00004123"/>
    </source>
</evidence>
<dbReference type="CDD" id="cd12148">
    <property type="entry name" value="fungal_TF_MHR"/>
    <property type="match status" value="1"/>
</dbReference>
<dbReference type="PANTHER" id="PTHR46910:SF37">
    <property type="entry name" value="ZN(II)2CYS6 TRANSCRIPTION FACTOR (EUROFUNG)"/>
    <property type="match status" value="1"/>
</dbReference>
<feature type="region of interest" description="Disordered" evidence="6">
    <location>
        <begin position="606"/>
        <end position="650"/>
    </location>
</feature>
<accession>A0A2J6QYR5</accession>
<feature type="region of interest" description="Disordered" evidence="6">
    <location>
        <begin position="708"/>
        <end position="728"/>
    </location>
</feature>
<dbReference type="STRING" id="1149755.A0A2J6QYR5"/>
<name>A0A2J6QYR5_HYAVF</name>
<dbReference type="EMBL" id="KZ613962">
    <property type="protein sequence ID" value="PMD31403.1"/>
    <property type="molecule type" value="Genomic_DNA"/>
</dbReference>
<dbReference type="OrthoDB" id="2123952at2759"/>
<protein>
    <recommendedName>
        <fullName evidence="7">Xylanolytic transcriptional activator regulatory domain-containing protein</fullName>
    </recommendedName>
</protein>
<keyword evidence="9" id="KW-1185">Reference proteome</keyword>
<reference evidence="8 9" key="1">
    <citation type="submission" date="2016-04" db="EMBL/GenBank/DDBJ databases">
        <title>A degradative enzymes factory behind the ericoid mycorrhizal symbiosis.</title>
        <authorList>
            <consortium name="DOE Joint Genome Institute"/>
            <person name="Martino E."/>
            <person name="Morin E."/>
            <person name="Grelet G."/>
            <person name="Kuo A."/>
            <person name="Kohler A."/>
            <person name="Daghino S."/>
            <person name="Barry K."/>
            <person name="Choi C."/>
            <person name="Cichocki N."/>
            <person name="Clum A."/>
            <person name="Copeland A."/>
            <person name="Hainaut M."/>
            <person name="Haridas S."/>
            <person name="Labutti K."/>
            <person name="Lindquist E."/>
            <person name="Lipzen A."/>
            <person name="Khouja H.-R."/>
            <person name="Murat C."/>
            <person name="Ohm R."/>
            <person name="Olson A."/>
            <person name="Spatafora J."/>
            <person name="Veneault-Fourrey C."/>
            <person name="Henrissat B."/>
            <person name="Grigoriev I."/>
            <person name="Martin F."/>
            <person name="Perotto S."/>
        </authorList>
    </citation>
    <scope>NUCLEOTIDE SEQUENCE [LARGE SCALE GENOMIC DNA]</scope>
    <source>
        <strain evidence="8 9">F</strain>
    </source>
</reference>
<dbReference type="GO" id="GO:0006351">
    <property type="term" value="P:DNA-templated transcription"/>
    <property type="evidence" value="ECO:0007669"/>
    <property type="project" value="InterPro"/>
</dbReference>
<dbReference type="GO" id="GO:0003700">
    <property type="term" value="F:DNA-binding transcription factor activity"/>
    <property type="evidence" value="ECO:0007669"/>
    <property type="project" value="InterPro"/>
</dbReference>
<evidence type="ECO:0000256" key="2">
    <source>
        <dbReference type="ARBA" id="ARBA00023015"/>
    </source>
</evidence>
<evidence type="ECO:0000259" key="7">
    <source>
        <dbReference type="SMART" id="SM00906"/>
    </source>
</evidence>
<dbReference type="GO" id="GO:0003677">
    <property type="term" value="F:DNA binding"/>
    <property type="evidence" value="ECO:0007669"/>
    <property type="project" value="UniProtKB-KW"/>
</dbReference>
<dbReference type="PANTHER" id="PTHR46910">
    <property type="entry name" value="TRANSCRIPTION FACTOR PDR1"/>
    <property type="match status" value="1"/>
</dbReference>
<sequence>MEDRIKRMESALNTSGLHGVAELVEGKEEEKSSSDKIESQAELSNHLSNLVIDPTGSPNFIGWASGFSLFSPQGVRWISDKLGNKEEAAKLVRMSKQNSYGVWGRADADLWYPIPRSQHSPLPSKDLALQYVNSFFISFNNVFPVVNQKVFNSYFERQYSTNPPAGSAWYALFNAVLCIGSIRTTGEREMHIRSSCLIDYTSTTQETGVEYFRNATCCFHELLFHEANLMAMQAMTLMMFITASSPNPQPTYVMASAAGNLANTLGLHRSLDGFGVAPEEIEQRRNVFWVFYLIEKAISSNLGRPSVINDDDIAVELPPKMPGLIQSPSGAKVYDIFQDQIVLAIIGSRIYGELYSASSLTKSDADRMKILDILDNHLQRWRDTIPIEIRPEHPINCSDEQYVAVVMMHFTYLDAVILLHRLPGHQEIFQNSKAANMKTKDQRPPISRVHASQLLCLAAARRSVQLLDTFSNNTLQNQHIMWKALYYPLSASLVLFTNILSNPRDPHAASDIHLMNLITSFITHAVQPGTSFATTPTLLAFKELYSIATRFVETQTGQKMNRLPKSDDRAEADFIPSSGVRLVPDESLFSDLNTQATSLFAPYDSLTTHSETNTPASRPSPLYTGQQNPTADHVPQSSTTTNRPFEFAPFLDPAPSQIDSNLRIYDSLLSPARFGWYMANVWVSSFEPDPPASAVVLSLPANDGMDFGEGGGGGYSNESYDDFDVFQQ</sequence>
<evidence type="ECO:0000313" key="9">
    <source>
        <dbReference type="Proteomes" id="UP000235786"/>
    </source>
</evidence>
<dbReference type="AlphaFoldDB" id="A0A2J6QYR5"/>
<evidence type="ECO:0000256" key="6">
    <source>
        <dbReference type="SAM" id="MobiDB-lite"/>
    </source>
</evidence>
<evidence type="ECO:0000313" key="8">
    <source>
        <dbReference type="EMBL" id="PMD31403.1"/>
    </source>
</evidence>
<dbReference type="GO" id="GO:0005634">
    <property type="term" value="C:nucleus"/>
    <property type="evidence" value="ECO:0007669"/>
    <property type="project" value="UniProtKB-SubCell"/>
</dbReference>
<keyword evidence="4" id="KW-0804">Transcription</keyword>
<proteinExistence type="predicted"/>
<feature type="compositionally biased region" description="Polar residues" evidence="6">
    <location>
        <begin position="606"/>
        <end position="643"/>
    </location>
</feature>
<keyword evidence="3" id="KW-0238">DNA-binding</keyword>
<comment type="subcellular location">
    <subcellularLocation>
        <location evidence="1">Nucleus</location>
    </subcellularLocation>
</comment>
<feature type="compositionally biased region" description="Acidic residues" evidence="6">
    <location>
        <begin position="719"/>
        <end position="728"/>
    </location>
</feature>